<reference evidence="2" key="1">
    <citation type="submission" date="2013-08" db="EMBL/GenBank/DDBJ databases">
        <authorList>
            <person name="Mendez C."/>
            <person name="Richter M."/>
            <person name="Ferrer M."/>
            <person name="Sanchez J."/>
        </authorList>
    </citation>
    <scope>NUCLEOTIDE SEQUENCE</scope>
</reference>
<proteinExistence type="predicted"/>
<dbReference type="EMBL" id="AUZX01009846">
    <property type="protein sequence ID" value="EQD50396.1"/>
    <property type="molecule type" value="Genomic_DNA"/>
</dbReference>
<dbReference type="PANTHER" id="PTHR33608">
    <property type="entry name" value="BLL2464 PROTEIN"/>
    <property type="match status" value="1"/>
</dbReference>
<evidence type="ECO:0000313" key="2">
    <source>
        <dbReference type="EMBL" id="EQD50396.1"/>
    </source>
</evidence>
<gene>
    <name evidence="2" type="ORF">B1A_13466</name>
</gene>
<evidence type="ECO:0000256" key="1">
    <source>
        <dbReference type="SAM" id="MobiDB-lite"/>
    </source>
</evidence>
<comment type="caution">
    <text evidence="2">The sequence shown here is derived from an EMBL/GenBank/DDBJ whole genome shotgun (WGS) entry which is preliminary data.</text>
</comment>
<feature type="region of interest" description="Disordered" evidence="1">
    <location>
        <begin position="1"/>
        <end position="51"/>
    </location>
</feature>
<feature type="non-terminal residue" evidence="2">
    <location>
        <position position="182"/>
    </location>
</feature>
<dbReference type="AlphaFoldDB" id="T0ZPY9"/>
<feature type="non-terminal residue" evidence="2">
    <location>
        <position position="1"/>
    </location>
</feature>
<protein>
    <submittedName>
        <fullName evidence="2">Protein containing DUF58</fullName>
    </submittedName>
</protein>
<organism evidence="2">
    <name type="scientific">mine drainage metagenome</name>
    <dbReference type="NCBI Taxonomy" id="410659"/>
    <lineage>
        <taxon>unclassified sequences</taxon>
        <taxon>metagenomes</taxon>
        <taxon>ecological metagenomes</taxon>
    </lineage>
</organism>
<reference evidence="2" key="2">
    <citation type="journal article" date="2014" name="ISME J.">
        <title>Microbial stratification in low pH oxic and suboxic macroscopic growths along an acid mine drainage.</title>
        <authorList>
            <person name="Mendez-Garcia C."/>
            <person name="Mesa V."/>
            <person name="Sprenger R.R."/>
            <person name="Richter M."/>
            <person name="Diez M.S."/>
            <person name="Solano J."/>
            <person name="Bargiela R."/>
            <person name="Golyshina O.V."/>
            <person name="Manteca A."/>
            <person name="Ramos J.L."/>
            <person name="Gallego J.R."/>
            <person name="Llorente I."/>
            <person name="Martins Dos Santos V.A."/>
            <person name="Jensen O.N."/>
            <person name="Pelaez A.I."/>
            <person name="Sanchez J."/>
            <person name="Ferrer M."/>
        </authorList>
    </citation>
    <scope>NUCLEOTIDE SEQUENCE</scope>
</reference>
<dbReference type="PANTHER" id="PTHR33608:SF6">
    <property type="entry name" value="BLL2464 PROTEIN"/>
    <property type="match status" value="1"/>
</dbReference>
<sequence>RAGASPTLRLDWSSDPEIDPDDLDWTLPEPRPGRWSRGPAPEARTSGRSESFRLTLDRPTVAAVPLPGFAWEDPIGIYRREATVEGDPLVLEWYPPTNGRAGPLRLDRTVPRPGEVRSRAVGPSGEFYGLREAGPHDGPRQINWRATARLGRPVANDFAVDRTGDVVLLLDLRSTWLGPDGD</sequence>
<feature type="compositionally biased region" description="Acidic residues" evidence="1">
    <location>
        <begin position="14"/>
        <end position="24"/>
    </location>
</feature>
<accession>T0ZPY9</accession>
<name>T0ZPY9_9ZZZZ</name>